<dbReference type="EMBL" id="KZ826420">
    <property type="protein sequence ID" value="PYI01277.1"/>
    <property type="molecule type" value="Genomic_DNA"/>
</dbReference>
<sequence>MGVPFLTRHLYPFAESIVLGGHQDTPPHIVKKCVKDVVIDGPSLVYHVSMRLLSQSDPSLQYPHLQPTCDEVSCAVMIYLLQLTIHGVKIHTIYFDGALPAQKKHTRLARLERSRRKLEWLRSKSPHGFQMSGSPRKARTINLETVFQRRALPAKYNNILENPFIVPAVFEDLKHRWCRKNIVSVLNDVPGLDIASLDDLPWANIVEMVPGEADMYCAQRARLTGSSILTNDSDLLLHDLGTLGSVVLLDSVELGACSFSSPPRPQIRAFRLCPALLAHRLGLANLLSLAYELKTHPDTGISQLIQRSKCIDGSPEYMSGYRLFAEEYESNPSFEQEVACQSYPQCFDPRISEVFSMYGRWSAQRFQGPPHMYLVVPNEDPARQCAWVQGKVYRIMGYSALNISYPINERYSFVDEYVRRGGRITADRVSMRDKDWLLIEIRSLCNLLNTVHDHLGIEMTSPVYWRMFALYVIYDGQTIPSKEHLTRFLRLGYMGKKLDWTDIHLLAQMQSVLYSLRILKQLLGFAGFTGDQTIQTMTILDCLPPLHILMRSVREMGEEFYTERSVSELVNRLIQLVAQSPYSEDAPNCGTDTRQHADDSATPTAEINELGAVRASLPQKTLSNIYELLSQQ</sequence>
<dbReference type="Proteomes" id="UP000248423">
    <property type="component" value="Unassembled WGS sequence"/>
</dbReference>
<evidence type="ECO:0000313" key="2">
    <source>
        <dbReference type="EMBL" id="PYI01277.1"/>
    </source>
</evidence>
<feature type="domain" description="Asteroid" evidence="1">
    <location>
        <begin position="161"/>
        <end position="430"/>
    </location>
</feature>
<evidence type="ECO:0000259" key="1">
    <source>
        <dbReference type="Pfam" id="PF12813"/>
    </source>
</evidence>
<dbReference type="CDD" id="cd18675">
    <property type="entry name" value="PIN_SpAst1-like"/>
    <property type="match status" value="1"/>
</dbReference>
<dbReference type="InterPro" id="IPR029060">
    <property type="entry name" value="PIN-like_dom_sf"/>
</dbReference>
<dbReference type="VEuPathDB" id="FungiDB:BO78DRAFT_379392"/>
<protein>
    <recommendedName>
        <fullName evidence="1">Asteroid domain-containing protein</fullName>
    </recommendedName>
</protein>
<dbReference type="OrthoDB" id="5297549at2759"/>
<dbReference type="AlphaFoldDB" id="A0A319DU52"/>
<organism evidence="2 3">
    <name type="scientific">Aspergillus sclerotiicarbonarius (strain CBS 121057 / IBT 28362)</name>
    <dbReference type="NCBI Taxonomy" id="1448318"/>
    <lineage>
        <taxon>Eukaryota</taxon>
        <taxon>Fungi</taxon>
        <taxon>Dikarya</taxon>
        <taxon>Ascomycota</taxon>
        <taxon>Pezizomycotina</taxon>
        <taxon>Eurotiomycetes</taxon>
        <taxon>Eurotiomycetidae</taxon>
        <taxon>Eurotiales</taxon>
        <taxon>Aspergillaceae</taxon>
        <taxon>Aspergillus</taxon>
        <taxon>Aspergillus subgen. Circumdati</taxon>
    </lineage>
</organism>
<gene>
    <name evidence="2" type="ORF">BO78DRAFT_379392</name>
</gene>
<evidence type="ECO:0000313" key="3">
    <source>
        <dbReference type="Proteomes" id="UP000248423"/>
    </source>
</evidence>
<accession>A0A319DU52</accession>
<keyword evidence="3" id="KW-1185">Reference proteome</keyword>
<dbReference type="Pfam" id="PF12813">
    <property type="entry name" value="XPG_I_2"/>
    <property type="match status" value="1"/>
</dbReference>
<dbReference type="InterPro" id="IPR039436">
    <property type="entry name" value="Asteroid_dom"/>
</dbReference>
<dbReference type="Gene3D" id="3.40.50.1010">
    <property type="entry name" value="5'-nuclease"/>
    <property type="match status" value="1"/>
</dbReference>
<dbReference type="STRING" id="1448318.A0A319DU52"/>
<dbReference type="SUPFAM" id="SSF88723">
    <property type="entry name" value="PIN domain-like"/>
    <property type="match status" value="1"/>
</dbReference>
<name>A0A319DU52_ASPSB</name>
<proteinExistence type="predicted"/>
<reference evidence="2 3" key="1">
    <citation type="submission" date="2018-02" db="EMBL/GenBank/DDBJ databases">
        <title>The genomes of Aspergillus section Nigri reveals drivers in fungal speciation.</title>
        <authorList>
            <consortium name="DOE Joint Genome Institute"/>
            <person name="Vesth T.C."/>
            <person name="Nybo J."/>
            <person name="Theobald S."/>
            <person name="Brandl J."/>
            <person name="Frisvad J.C."/>
            <person name="Nielsen K.F."/>
            <person name="Lyhne E.K."/>
            <person name="Kogle M.E."/>
            <person name="Kuo A."/>
            <person name="Riley R."/>
            <person name="Clum A."/>
            <person name="Nolan M."/>
            <person name="Lipzen A."/>
            <person name="Salamov A."/>
            <person name="Henrissat B."/>
            <person name="Wiebenga A."/>
            <person name="De vries R.P."/>
            <person name="Grigoriev I.V."/>
            <person name="Mortensen U.H."/>
            <person name="Andersen M.R."/>
            <person name="Baker S.E."/>
        </authorList>
    </citation>
    <scope>NUCLEOTIDE SEQUENCE [LARGE SCALE GENOMIC DNA]</scope>
    <source>
        <strain evidence="2 3">CBS 121057</strain>
    </source>
</reference>